<evidence type="ECO:0000313" key="2">
    <source>
        <dbReference type="EMBL" id="RZF37840.1"/>
    </source>
</evidence>
<dbReference type="SMR" id="A0A482WXR8"/>
<proteinExistence type="predicted"/>
<protein>
    <submittedName>
        <fullName evidence="2">Uncharacterized protein</fullName>
    </submittedName>
</protein>
<evidence type="ECO:0000313" key="3">
    <source>
        <dbReference type="Proteomes" id="UP000291343"/>
    </source>
</evidence>
<accession>A0A482WXR8</accession>
<dbReference type="AlphaFoldDB" id="A0A482WXR8"/>
<dbReference type="Proteomes" id="UP000291343">
    <property type="component" value="Unassembled WGS sequence"/>
</dbReference>
<comment type="caution">
    <text evidence="2">The sequence shown here is derived from an EMBL/GenBank/DDBJ whole genome shotgun (WGS) entry which is preliminary data.</text>
</comment>
<reference evidence="2" key="2">
    <citation type="submission" date="2019-02" db="EMBL/GenBank/DDBJ databases">
        <authorList>
            <person name="Zhu J."/>
            <person name="Jiang F."/>
            <person name="Wang X."/>
            <person name="Yang P."/>
            <person name="Bao Y."/>
            <person name="Zhao W."/>
            <person name="Wang W."/>
            <person name="Lu H."/>
            <person name="Wang Q."/>
            <person name="Cui N."/>
            <person name="Li J."/>
            <person name="Chen X."/>
            <person name="Luo L."/>
            <person name="Yu J."/>
            <person name="Kang L."/>
            <person name="Cui F."/>
        </authorList>
    </citation>
    <scope>NUCLEOTIDE SEQUENCE</scope>
    <source>
        <strain evidence="2">Lst14</strain>
        <tissue evidence="2">Whole body</tissue>
    </source>
</reference>
<dbReference type="EMBL" id="QKKF02023246">
    <property type="protein sequence ID" value="RZF37840.1"/>
    <property type="molecule type" value="Genomic_DNA"/>
</dbReference>
<gene>
    <name evidence="1" type="ORF">LSTR_LSTR003975</name>
    <name evidence="2" type="ORF">LSTR_LSTR015560</name>
</gene>
<keyword evidence="3" id="KW-1185">Reference proteome</keyword>
<organism evidence="2 3">
    <name type="scientific">Laodelphax striatellus</name>
    <name type="common">Small brown planthopper</name>
    <name type="synonym">Delphax striatella</name>
    <dbReference type="NCBI Taxonomy" id="195883"/>
    <lineage>
        <taxon>Eukaryota</taxon>
        <taxon>Metazoa</taxon>
        <taxon>Ecdysozoa</taxon>
        <taxon>Arthropoda</taxon>
        <taxon>Hexapoda</taxon>
        <taxon>Insecta</taxon>
        <taxon>Pterygota</taxon>
        <taxon>Neoptera</taxon>
        <taxon>Paraneoptera</taxon>
        <taxon>Hemiptera</taxon>
        <taxon>Auchenorrhyncha</taxon>
        <taxon>Fulgoroidea</taxon>
        <taxon>Delphacidae</taxon>
        <taxon>Criomorphinae</taxon>
        <taxon>Laodelphax</taxon>
    </lineage>
</organism>
<evidence type="ECO:0000313" key="1">
    <source>
        <dbReference type="EMBL" id="RZF32112.1"/>
    </source>
</evidence>
<reference evidence="2 3" key="1">
    <citation type="journal article" date="2017" name="Gigascience">
        <title>Genome sequence of the small brown planthopper, Laodelphax striatellus.</title>
        <authorList>
            <person name="Zhu J."/>
            <person name="Jiang F."/>
            <person name="Wang X."/>
            <person name="Yang P."/>
            <person name="Bao Y."/>
            <person name="Zhao W."/>
            <person name="Wang W."/>
            <person name="Lu H."/>
            <person name="Wang Q."/>
            <person name="Cui N."/>
            <person name="Li J."/>
            <person name="Chen X."/>
            <person name="Luo L."/>
            <person name="Yu J."/>
            <person name="Kang L."/>
            <person name="Cui F."/>
        </authorList>
    </citation>
    <scope>NUCLEOTIDE SEQUENCE [LARGE SCALE GENOMIC DNA]</scope>
    <source>
        <strain evidence="2">Lst14</strain>
        <tissue evidence="2">Whole body</tissue>
    </source>
</reference>
<dbReference type="EMBL" id="QKKF02037473">
    <property type="protein sequence ID" value="RZF32112.1"/>
    <property type="molecule type" value="Genomic_DNA"/>
</dbReference>
<name>A0A482WXR8_LAOST</name>
<sequence length="85" mass="9651">MRRQPPGQPPPLFCGKFFALGSGKRREMNCFYAATKECVRKTENGCLTYNCHRVERNRRTLLFLARTPAPLNLNLGQVTACLYAS</sequence>
<dbReference type="InParanoid" id="A0A482WXR8"/>